<organism evidence="2 3">
    <name type="scientific">Didymodactylos carnosus</name>
    <dbReference type="NCBI Taxonomy" id="1234261"/>
    <lineage>
        <taxon>Eukaryota</taxon>
        <taxon>Metazoa</taxon>
        <taxon>Spiralia</taxon>
        <taxon>Gnathifera</taxon>
        <taxon>Rotifera</taxon>
        <taxon>Eurotatoria</taxon>
        <taxon>Bdelloidea</taxon>
        <taxon>Philodinida</taxon>
        <taxon>Philodinidae</taxon>
        <taxon>Didymodactylos</taxon>
    </lineage>
</organism>
<dbReference type="EMBL" id="CAJOBC010090312">
    <property type="protein sequence ID" value="CAF4389689.1"/>
    <property type="molecule type" value="Genomic_DNA"/>
</dbReference>
<reference evidence="2" key="1">
    <citation type="submission" date="2021-02" db="EMBL/GenBank/DDBJ databases">
        <authorList>
            <person name="Nowell W R."/>
        </authorList>
    </citation>
    <scope>NUCLEOTIDE SEQUENCE</scope>
</reference>
<evidence type="ECO:0000256" key="1">
    <source>
        <dbReference type="SAM" id="Coils"/>
    </source>
</evidence>
<feature type="non-terminal residue" evidence="2">
    <location>
        <position position="1"/>
    </location>
</feature>
<keyword evidence="1" id="KW-0175">Coiled coil</keyword>
<evidence type="ECO:0000313" key="3">
    <source>
        <dbReference type="Proteomes" id="UP000681722"/>
    </source>
</evidence>
<name>A0A8S2VF37_9BILA</name>
<accession>A0A8S2VF37</accession>
<comment type="caution">
    <text evidence="2">The sequence shown here is derived from an EMBL/GenBank/DDBJ whole genome shotgun (WGS) entry which is preliminary data.</text>
</comment>
<dbReference type="Proteomes" id="UP000681722">
    <property type="component" value="Unassembled WGS sequence"/>
</dbReference>
<sequence>ILRPEDLLCLLIPQYTNIIEDICRKYNEFDLSLTTNISIDQIQLTNTIEFSSTIHVGLHQFIYEDSNIPLFDKQKHIKFIGLAAIAFVQKILDLCADPKIQSSMLIKISTGVYDLFPFYIALSLSLLILTDWSAACLQDFQKNLLKLSGQKSTEQEVIELQNKQSELDIKYSDLEKQSEKAKMKLRDASFYFNTATIEHKKLAESEFQKCANEQERLAEELNKQQQKIVKNENELATATDSALKQQQAEQDKWMHHLLTYFQQITKYIETCIQLTSQMTINSSIEDSVEIKTYTSQSQYSTKLLNISFDIGKKLLLQTFNSNTSLLRNEDIQQLDDTIKKIKETLDKILNHSTQLAENDPMKAYLSYYCDLIQISITSLTNSLKSWQTYSKMLITDLMKQYTENNNKEILCNLGNWAYEQCHTFIRSIQSNTNSIDDIKRLAYDIHQRVMLNITNIEIFLTSKQQKSIRSLYEYKRFILALLMTGCRYLQIQRGTLEPMDELIKIIKNNVDYRLPGTEIGLLKLLERFELQLQTSTKSLLLQTIHMAFSYSTNPFGLVDDVSQSIKILKNLVLSPGYMMTQMWHTIDILIGSLSKSISSDEYKTLFSLCQDFQRIIEFEIIDETNFLDQCMQQSSTTLNMHIDIQNSAKSLIESISEKVDRLCTILIDNRPGLNKFCENLSDRWQLTLKEFLRGIIKSKKYHLHNKIEFNYIKSKSYISLDSQDLVLADIQQIIEAKNIILNNKPEKNKIEHELNFHEIIYFLIISGLDNMEVTLSNISMEHMDFVFISKLYQSIVEVYEEGEKVLFEPCMSYIKLNSAMSSATTIAFNLLDRIRQLEHNIYNNLLIITNQDIQNSINELRNINSQLYLTGEKITRFEFDWRNACNQFIRIRRTRTIISFSVFKRPWNKLKSFFSSYNEQSPLELSDHIKIFNMTFNDLLNENIHRCMQQHQQGHPLIHTIPPQCYLNNLITLHHKHKNILGLEPLNISKYSSSSESNGFNVQLKMNNTLSNSWNFAVKTNSIEYMRIQIGEELLTKLIKWSNCLNKTTMELQPYFTIRFQRSDKKFYTVDGIFDNLSNSSTITSTQLEQQTKELELALSTHHKSNDEEKKIND</sequence>
<evidence type="ECO:0000313" key="2">
    <source>
        <dbReference type="EMBL" id="CAF4389689.1"/>
    </source>
</evidence>
<proteinExistence type="predicted"/>
<gene>
    <name evidence="2" type="ORF">SRO942_LOCUS38813</name>
</gene>
<protein>
    <submittedName>
        <fullName evidence="2">Uncharacterized protein</fullName>
    </submittedName>
</protein>
<feature type="coiled-coil region" evidence="1">
    <location>
        <begin position="157"/>
        <end position="241"/>
    </location>
</feature>
<dbReference type="AlphaFoldDB" id="A0A8S2VF37"/>